<dbReference type="GeneID" id="28998307"/>
<dbReference type="EMBL" id="KV441002">
    <property type="protein sequence ID" value="OAD66522.1"/>
    <property type="molecule type" value="Genomic_DNA"/>
</dbReference>
<evidence type="ECO:0000313" key="1">
    <source>
        <dbReference type="EMBL" id="OAD66522.1"/>
    </source>
</evidence>
<keyword evidence="2" id="KW-1185">Reference proteome</keyword>
<dbReference type="RefSeq" id="XP_018284562.1">
    <property type="nucleotide sequence ID" value="XM_018437401.1"/>
</dbReference>
<protein>
    <submittedName>
        <fullName evidence="1">Uncharacterized protein</fullName>
    </submittedName>
</protein>
<dbReference type="OrthoDB" id="2280880at2759"/>
<dbReference type="AlphaFoldDB" id="A0A162T697"/>
<accession>A0A162T697</accession>
<dbReference type="InParanoid" id="A0A162T697"/>
<sequence>MATYIFATLIRYTFMLMHRNVLGNKRLNTLQHQHLSNPLPQREKKEIADLPQTKTFYCHKKCDENQLFPTDYLTRLHASTIFKADGPFLLNDDGDNDSNSLSENVHKNIQAFKRAMQRRTLCIRPQTYTTMKQMALDNIITSNYLLHVALSASTLLCPLFSAHDQAQIEFDNTSWIFKQQDDIDNESLRHDNILYYQHQEEVVEIGYGEVKKLSASQALFNKDKIRALEIMRRQLHLCLCRAKKAYESVTFNVLVQKVINKFKWKITIVEASGTSTSNIFTP</sequence>
<evidence type="ECO:0000313" key="2">
    <source>
        <dbReference type="Proteomes" id="UP000077315"/>
    </source>
</evidence>
<organism evidence="1 2">
    <name type="scientific">Phycomyces blakesleeanus (strain ATCC 8743b / DSM 1359 / FGSC 10004 / NBRC 33097 / NRRL 1555)</name>
    <dbReference type="NCBI Taxonomy" id="763407"/>
    <lineage>
        <taxon>Eukaryota</taxon>
        <taxon>Fungi</taxon>
        <taxon>Fungi incertae sedis</taxon>
        <taxon>Mucoromycota</taxon>
        <taxon>Mucoromycotina</taxon>
        <taxon>Mucoromycetes</taxon>
        <taxon>Mucorales</taxon>
        <taxon>Phycomycetaceae</taxon>
        <taxon>Phycomyces</taxon>
    </lineage>
</organism>
<proteinExistence type="predicted"/>
<dbReference type="VEuPathDB" id="FungiDB:PHYBLDRAFT_175071"/>
<reference evidence="2" key="1">
    <citation type="submission" date="2015-06" db="EMBL/GenBank/DDBJ databases">
        <title>Expansion of signal transduction pathways in fungi by whole-genome duplication.</title>
        <authorList>
            <consortium name="DOE Joint Genome Institute"/>
            <person name="Corrochano L.M."/>
            <person name="Kuo A."/>
            <person name="Marcet-Houben M."/>
            <person name="Polaino S."/>
            <person name="Salamov A."/>
            <person name="Villalobos J.M."/>
            <person name="Alvarez M.I."/>
            <person name="Avalos J."/>
            <person name="Benito E.P."/>
            <person name="Benoit I."/>
            <person name="Burger G."/>
            <person name="Camino L.P."/>
            <person name="Canovas D."/>
            <person name="Cerda-Olmedo E."/>
            <person name="Cheng J.-F."/>
            <person name="Dominguez A."/>
            <person name="Elias M."/>
            <person name="Eslava A.P."/>
            <person name="Glaser F."/>
            <person name="Grimwood J."/>
            <person name="Gutierrez G."/>
            <person name="Heitman J."/>
            <person name="Henrissat B."/>
            <person name="Iturriaga E.A."/>
            <person name="Lang B.F."/>
            <person name="Lavin J.L."/>
            <person name="Lee S."/>
            <person name="Li W."/>
            <person name="Lindquist E."/>
            <person name="Lopez-Garcia S."/>
            <person name="Luque E.M."/>
            <person name="Marcos A.T."/>
            <person name="Martin J."/>
            <person name="McCluskey K."/>
            <person name="Medina H.R."/>
            <person name="Miralles-Duran A."/>
            <person name="Miyazaki A."/>
            <person name="Munoz-Torres E."/>
            <person name="Oguiza J.A."/>
            <person name="Ohm R."/>
            <person name="Olmedo M."/>
            <person name="Orejas M."/>
            <person name="Ortiz-Castellanos L."/>
            <person name="Pisabarro A.G."/>
            <person name="Rodriguez-Romero J."/>
            <person name="Ruiz-Herrera J."/>
            <person name="Ruiz-Vazquez R."/>
            <person name="Sanz C."/>
            <person name="Schackwitz W."/>
            <person name="Schmutz J."/>
            <person name="Shahriari M."/>
            <person name="Shelest E."/>
            <person name="Silva-Franco F."/>
            <person name="Soanes D."/>
            <person name="Syed K."/>
            <person name="Tagua V.G."/>
            <person name="Talbot N.J."/>
            <person name="Thon M."/>
            <person name="De vries R.P."/>
            <person name="Wiebenga A."/>
            <person name="Yadav J.S."/>
            <person name="Braun E.L."/>
            <person name="Baker S."/>
            <person name="Garre V."/>
            <person name="Horwitz B."/>
            <person name="Torres-Martinez S."/>
            <person name="Idnurm A."/>
            <person name="Herrera-Estrella A."/>
            <person name="Gabaldon T."/>
            <person name="Grigoriev I.V."/>
        </authorList>
    </citation>
    <scope>NUCLEOTIDE SEQUENCE [LARGE SCALE GENOMIC DNA]</scope>
    <source>
        <strain evidence="2">NRRL 1555(-)</strain>
    </source>
</reference>
<gene>
    <name evidence="1" type="ORF">PHYBLDRAFT_175071</name>
</gene>
<name>A0A162T697_PHYB8</name>
<dbReference type="Proteomes" id="UP000077315">
    <property type="component" value="Unassembled WGS sequence"/>
</dbReference>